<accession>A0A1G2GYN2</accession>
<dbReference type="STRING" id="1802129.A3J04_03815"/>
<evidence type="ECO:0000313" key="2">
    <source>
        <dbReference type="Proteomes" id="UP000177954"/>
    </source>
</evidence>
<dbReference type="EMBL" id="MHNZ01000034">
    <property type="protein sequence ID" value="OGZ55335.1"/>
    <property type="molecule type" value="Genomic_DNA"/>
</dbReference>
<protein>
    <submittedName>
        <fullName evidence="1">Uncharacterized protein</fullName>
    </submittedName>
</protein>
<dbReference type="Proteomes" id="UP000177954">
    <property type="component" value="Unassembled WGS sequence"/>
</dbReference>
<comment type="caution">
    <text evidence="1">The sequence shown here is derived from an EMBL/GenBank/DDBJ whole genome shotgun (WGS) entry which is preliminary data.</text>
</comment>
<sequence length="593" mass="69341">METKTCQNCKQNFVIEPEDFDFYEKIKVPPPTWCPDCRLQRRLMWRNERTLYRRKCDAPGHSEDIISIYPQEVPFKVYDHEFWYGDGWDALKYGRDYDFTKPFFQQYRELLEATPAVALFDSKSVNSSYCNVTVEHKNCYLVTAGWGNEDSMYSNRISYCKDTLDSYAGHKTEFSYENVYCKDSYQLFFSRNSESCNNSYFLYDCRGCSDCVCSTNLRNKQYYIFNKPYSKEDYFKKLEELNLKNRDGLKKLAAIFDEMYLKSVHRYAHLINTINVVGDNVEDSRNCYYCFDLAGNAEDSKYCHWGTYGLRDSYDTGAGTGGNSELIYEGISIGVTNSRCYFGAIVWYSHDVQYGFNCQDSSNLFGCVGLRKKEYCILNKQYTKEEYERLLPKIIDHMNKMPYTDAKGRKYAYGEYFPGELSPWAYNEAIVQDYITLDKKTAESQGYRWRDAEEKDPVITIPASDIPQAIKDVSDDILEKTLGCVHAGGCNDQCSKAFRITSQELEFYRRLNLPLPDLCPNCRHYRRLKQRNPLKLWHRKCQCAGAASENQIYKNTAEHAHKETHCPNEFETSYAPDRPEIVYCEQCYQNEVA</sequence>
<proteinExistence type="predicted"/>
<organism evidence="1 2">
    <name type="scientific">Candidatus Ryanbacteria bacterium RIFCSPLOWO2_02_FULL_47_14</name>
    <dbReference type="NCBI Taxonomy" id="1802129"/>
    <lineage>
        <taxon>Bacteria</taxon>
        <taxon>Candidatus Ryaniibacteriota</taxon>
    </lineage>
</organism>
<evidence type="ECO:0000313" key="1">
    <source>
        <dbReference type="EMBL" id="OGZ55335.1"/>
    </source>
</evidence>
<gene>
    <name evidence="1" type="ORF">A3J04_03815</name>
</gene>
<name>A0A1G2GYN2_9BACT</name>
<reference evidence="1 2" key="1">
    <citation type="journal article" date="2016" name="Nat. Commun.">
        <title>Thousands of microbial genomes shed light on interconnected biogeochemical processes in an aquifer system.</title>
        <authorList>
            <person name="Anantharaman K."/>
            <person name="Brown C.T."/>
            <person name="Hug L.A."/>
            <person name="Sharon I."/>
            <person name="Castelle C.J."/>
            <person name="Probst A.J."/>
            <person name="Thomas B.C."/>
            <person name="Singh A."/>
            <person name="Wilkins M.J."/>
            <person name="Karaoz U."/>
            <person name="Brodie E.L."/>
            <person name="Williams K.H."/>
            <person name="Hubbard S.S."/>
            <person name="Banfield J.F."/>
        </authorList>
    </citation>
    <scope>NUCLEOTIDE SEQUENCE [LARGE SCALE GENOMIC DNA]</scope>
</reference>
<dbReference type="AlphaFoldDB" id="A0A1G2GYN2"/>